<feature type="domain" description="J" evidence="1">
    <location>
        <begin position="41"/>
        <end position="109"/>
    </location>
</feature>
<dbReference type="SMART" id="SM00271">
    <property type="entry name" value="DnaJ"/>
    <property type="match status" value="1"/>
</dbReference>
<accession>A0AAD5ZKQ0</accession>
<gene>
    <name evidence="2" type="ORF">LUZ61_003387</name>
</gene>
<dbReference type="GO" id="GO:0009507">
    <property type="term" value="C:chloroplast"/>
    <property type="evidence" value="ECO:0007669"/>
    <property type="project" value="TreeGrafter"/>
</dbReference>
<dbReference type="InterPro" id="IPR001623">
    <property type="entry name" value="DnaJ_domain"/>
</dbReference>
<evidence type="ECO:0000313" key="3">
    <source>
        <dbReference type="Proteomes" id="UP001210211"/>
    </source>
</evidence>
<dbReference type="EMBL" id="JAMRDG010000001">
    <property type="protein sequence ID" value="KAJ3699682.1"/>
    <property type="molecule type" value="Genomic_DNA"/>
</dbReference>
<dbReference type="PANTHER" id="PTHR45090:SF6">
    <property type="entry name" value="J DOMAIN-CONTAINING PROTEIN"/>
    <property type="match status" value="1"/>
</dbReference>
<dbReference type="GO" id="GO:0005783">
    <property type="term" value="C:endoplasmic reticulum"/>
    <property type="evidence" value="ECO:0007669"/>
    <property type="project" value="UniProtKB-ARBA"/>
</dbReference>
<dbReference type="Proteomes" id="UP001210211">
    <property type="component" value="Unassembled WGS sequence"/>
</dbReference>
<dbReference type="PANTHER" id="PTHR45090">
    <property type="entry name" value="CHAPERONE PROTEIN DNAJ 20 CHLOROPLASTIC"/>
    <property type="match status" value="1"/>
</dbReference>
<proteinExistence type="predicted"/>
<dbReference type="PRINTS" id="PR00625">
    <property type="entry name" value="JDOMAIN"/>
</dbReference>
<dbReference type="AlphaFoldDB" id="A0AAD5ZKQ0"/>
<dbReference type="PROSITE" id="PS50076">
    <property type="entry name" value="DNAJ_2"/>
    <property type="match status" value="1"/>
</dbReference>
<dbReference type="SUPFAM" id="SSF46565">
    <property type="entry name" value="Chaperone J-domain"/>
    <property type="match status" value="1"/>
</dbReference>
<dbReference type="InterPro" id="IPR036869">
    <property type="entry name" value="J_dom_sf"/>
</dbReference>
<keyword evidence="3" id="KW-1185">Reference proteome</keyword>
<sequence>MLRFSNPIHQATALSFGGCGLRRGRARPSAPLLAVAKPTPTLYDILSIAPTARQEEIKAAFKKAVLKWHPDTCQSPADKQLFTERLKQVLEAYEVLSDAIRRRCYDLSIGFGGGFEGRDTIAEYKVWEIQLEGLSRRVRSEDTWAARVSRAHEHSQSGPLD</sequence>
<dbReference type="PROSITE" id="PS51257">
    <property type="entry name" value="PROKAR_LIPOPROTEIN"/>
    <property type="match status" value="1"/>
</dbReference>
<comment type="caution">
    <text evidence="2">The sequence shown here is derived from an EMBL/GenBank/DDBJ whole genome shotgun (WGS) entry which is preliminary data.</text>
</comment>
<evidence type="ECO:0000259" key="1">
    <source>
        <dbReference type="PROSITE" id="PS50076"/>
    </source>
</evidence>
<dbReference type="Pfam" id="PF00226">
    <property type="entry name" value="DnaJ"/>
    <property type="match status" value="1"/>
</dbReference>
<reference evidence="2 3" key="1">
    <citation type="journal article" date="2022" name="Cell">
        <title>Repeat-based holocentromeres influence genome architecture and karyotype evolution.</title>
        <authorList>
            <person name="Hofstatter P.G."/>
            <person name="Thangavel G."/>
            <person name="Lux T."/>
            <person name="Neumann P."/>
            <person name="Vondrak T."/>
            <person name="Novak P."/>
            <person name="Zhang M."/>
            <person name="Costa L."/>
            <person name="Castellani M."/>
            <person name="Scott A."/>
            <person name="Toegelov H."/>
            <person name="Fuchs J."/>
            <person name="Mata-Sucre Y."/>
            <person name="Dias Y."/>
            <person name="Vanzela A.L.L."/>
            <person name="Huettel B."/>
            <person name="Almeida C.C.S."/>
            <person name="Simkova H."/>
            <person name="Souza G."/>
            <person name="Pedrosa-Harand A."/>
            <person name="Macas J."/>
            <person name="Mayer K.F.X."/>
            <person name="Houben A."/>
            <person name="Marques A."/>
        </authorList>
    </citation>
    <scope>NUCLEOTIDE SEQUENCE [LARGE SCALE GENOMIC DNA]</scope>
    <source>
        <strain evidence="2">RhyTen1mFocal</strain>
    </source>
</reference>
<dbReference type="CDD" id="cd06257">
    <property type="entry name" value="DnaJ"/>
    <property type="match status" value="1"/>
</dbReference>
<name>A0AAD5ZKQ0_9POAL</name>
<protein>
    <recommendedName>
        <fullName evidence="1">J domain-containing protein</fullName>
    </recommendedName>
</protein>
<organism evidence="2 3">
    <name type="scientific">Rhynchospora tenuis</name>
    <dbReference type="NCBI Taxonomy" id="198213"/>
    <lineage>
        <taxon>Eukaryota</taxon>
        <taxon>Viridiplantae</taxon>
        <taxon>Streptophyta</taxon>
        <taxon>Embryophyta</taxon>
        <taxon>Tracheophyta</taxon>
        <taxon>Spermatophyta</taxon>
        <taxon>Magnoliopsida</taxon>
        <taxon>Liliopsida</taxon>
        <taxon>Poales</taxon>
        <taxon>Cyperaceae</taxon>
        <taxon>Cyperoideae</taxon>
        <taxon>Rhynchosporeae</taxon>
        <taxon>Rhynchospora</taxon>
    </lineage>
</organism>
<dbReference type="Gene3D" id="1.10.287.110">
    <property type="entry name" value="DnaJ domain"/>
    <property type="match status" value="1"/>
</dbReference>
<dbReference type="InterPro" id="IPR053232">
    <property type="entry name" value="DnaJ_C/III_chloroplastic"/>
</dbReference>
<evidence type="ECO:0000313" key="2">
    <source>
        <dbReference type="EMBL" id="KAJ3699682.1"/>
    </source>
</evidence>